<organism evidence="1 2">
    <name type="scientific">Batillaria attramentaria</name>
    <dbReference type="NCBI Taxonomy" id="370345"/>
    <lineage>
        <taxon>Eukaryota</taxon>
        <taxon>Metazoa</taxon>
        <taxon>Spiralia</taxon>
        <taxon>Lophotrochozoa</taxon>
        <taxon>Mollusca</taxon>
        <taxon>Gastropoda</taxon>
        <taxon>Caenogastropoda</taxon>
        <taxon>Sorbeoconcha</taxon>
        <taxon>Cerithioidea</taxon>
        <taxon>Batillariidae</taxon>
        <taxon>Batillaria</taxon>
    </lineage>
</organism>
<sequence>MTARDFRGFSSLQEVECSGANLSSEVKLLSLRIFQNSEDSVLAFMNLWTNECTTHVNYSSCKIDSSDTRKSRLRILVSDLEEGESRSYGCKASIFHSAGDTSSMTWTLNVKRNRLFFPLVLLISLSDMHGRVFWESTHEDHRACPRECSQYVIAEFRGGKFCSRISSRNTENETEYMQSVRHDGGCVEELIADAASDISTFPVCRCC</sequence>
<dbReference type="EMBL" id="JACVVK020000145">
    <property type="protein sequence ID" value="KAK7488916.1"/>
    <property type="molecule type" value="Genomic_DNA"/>
</dbReference>
<evidence type="ECO:0000313" key="1">
    <source>
        <dbReference type="EMBL" id="KAK7488916.1"/>
    </source>
</evidence>
<proteinExistence type="predicted"/>
<keyword evidence="2" id="KW-1185">Reference proteome</keyword>
<dbReference type="AlphaFoldDB" id="A0ABD0KPQ9"/>
<name>A0ABD0KPQ9_9CAEN</name>
<evidence type="ECO:0000313" key="2">
    <source>
        <dbReference type="Proteomes" id="UP001519460"/>
    </source>
</evidence>
<accession>A0ABD0KPQ9</accession>
<dbReference type="Proteomes" id="UP001519460">
    <property type="component" value="Unassembled WGS sequence"/>
</dbReference>
<protein>
    <submittedName>
        <fullName evidence="1">Uncharacterized protein</fullName>
    </submittedName>
</protein>
<comment type="caution">
    <text evidence="1">The sequence shown here is derived from an EMBL/GenBank/DDBJ whole genome shotgun (WGS) entry which is preliminary data.</text>
</comment>
<reference evidence="1 2" key="1">
    <citation type="journal article" date="2023" name="Sci. Data">
        <title>Genome assembly of the Korean intertidal mud-creeper Batillaria attramentaria.</title>
        <authorList>
            <person name="Patra A.K."/>
            <person name="Ho P.T."/>
            <person name="Jun S."/>
            <person name="Lee S.J."/>
            <person name="Kim Y."/>
            <person name="Won Y.J."/>
        </authorList>
    </citation>
    <scope>NUCLEOTIDE SEQUENCE [LARGE SCALE GENOMIC DNA]</scope>
    <source>
        <strain evidence="1">Wonlab-2016</strain>
    </source>
</reference>
<gene>
    <name evidence="1" type="ORF">BaRGS_00019873</name>
</gene>